<name>A0ABV6Y9G4_9HYPH</name>
<dbReference type="RefSeq" id="WP_377029992.1">
    <property type="nucleotide sequence ID" value="NZ_JBHOMY010000032.1"/>
</dbReference>
<evidence type="ECO:0000313" key="2">
    <source>
        <dbReference type="Proteomes" id="UP001593940"/>
    </source>
</evidence>
<dbReference type="EMBL" id="JBHOMY010000032">
    <property type="protein sequence ID" value="MFC1457786.1"/>
    <property type="molecule type" value="Genomic_DNA"/>
</dbReference>
<proteinExistence type="predicted"/>
<organism evidence="1 2">
    <name type="scientific">Microvirga arabica</name>
    <dbReference type="NCBI Taxonomy" id="1128671"/>
    <lineage>
        <taxon>Bacteria</taxon>
        <taxon>Pseudomonadati</taxon>
        <taxon>Pseudomonadota</taxon>
        <taxon>Alphaproteobacteria</taxon>
        <taxon>Hyphomicrobiales</taxon>
        <taxon>Methylobacteriaceae</taxon>
        <taxon>Microvirga</taxon>
    </lineage>
</organism>
<protein>
    <recommendedName>
        <fullName evidence="3">Restriction alleviation protein, Lar family</fullName>
    </recommendedName>
</protein>
<keyword evidence="2" id="KW-1185">Reference proteome</keyword>
<reference evidence="1 2" key="1">
    <citation type="submission" date="2024-09" db="EMBL/GenBank/DDBJ databases">
        <title>Nodulacao em especies de Leguminosae Basais da Amazonia e Caracterizacao dos Rizobios e Bacterias Associadas aos Nodulos.</title>
        <authorList>
            <person name="Jambeiro I.C.A."/>
            <person name="Lopes I.S."/>
            <person name="Aguiar E.R.G.R."/>
            <person name="Santos A.F.J."/>
            <person name="Dos Santos J.M.F."/>
            <person name="Gross E."/>
        </authorList>
    </citation>
    <scope>NUCLEOTIDE SEQUENCE [LARGE SCALE GENOMIC DNA]</scope>
    <source>
        <strain evidence="1 2">BRUESC1165</strain>
    </source>
</reference>
<evidence type="ECO:0008006" key="3">
    <source>
        <dbReference type="Google" id="ProtNLM"/>
    </source>
</evidence>
<gene>
    <name evidence="1" type="ORF">ACETIH_13855</name>
</gene>
<accession>A0ABV6Y9G4</accession>
<evidence type="ECO:0000313" key="1">
    <source>
        <dbReference type="EMBL" id="MFC1457786.1"/>
    </source>
</evidence>
<dbReference type="Proteomes" id="UP001593940">
    <property type="component" value="Unassembled WGS sequence"/>
</dbReference>
<sequence>MIQLDPLPCPLCGGTSGLTSRLNIGGTYQAYYACIGCNDDAEGPVVGASTDEDAYRAAIQAWNKWIIDPPQV</sequence>
<comment type="caution">
    <text evidence="1">The sequence shown here is derived from an EMBL/GenBank/DDBJ whole genome shotgun (WGS) entry which is preliminary data.</text>
</comment>
<dbReference type="Pfam" id="PF14354">
    <property type="entry name" value="Lar_restr_allev"/>
    <property type="match status" value="1"/>
</dbReference>